<sequence>TNHKQKVRNYNKALHHNNMLHETPKKQLQSSWTPPMGSGGARIIIYEAQTPTRTPRHDTDTDTMTPLM</sequence>
<proteinExistence type="predicted"/>
<feature type="compositionally biased region" description="Basic residues" evidence="1">
    <location>
        <begin position="1"/>
        <end position="15"/>
    </location>
</feature>
<evidence type="ECO:0000313" key="2">
    <source>
        <dbReference type="EMBL" id="MCI31885.1"/>
    </source>
</evidence>
<dbReference type="AlphaFoldDB" id="A0A392R8K2"/>
<dbReference type="Proteomes" id="UP000265520">
    <property type="component" value="Unassembled WGS sequence"/>
</dbReference>
<dbReference type="EMBL" id="LXQA010190887">
    <property type="protein sequence ID" value="MCI31885.1"/>
    <property type="molecule type" value="Genomic_DNA"/>
</dbReference>
<accession>A0A392R8K2</accession>
<evidence type="ECO:0000313" key="3">
    <source>
        <dbReference type="Proteomes" id="UP000265520"/>
    </source>
</evidence>
<feature type="region of interest" description="Disordered" evidence="1">
    <location>
        <begin position="1"/>
        <end position="68"/>
    </location>
</feature>
<organism evidence="2 3">
    <name type="scientific">Trifolium medium</name>
    <dbReference type="NCBI Taxonomy" id="97028"/>
    <lineage>
        <taxon>Eukaryota</taxon>
        <taxon>Viridiplantae</taxon>
        <taxon>Streptophyta</taxon>
        <taxon>Embryophyta</taxon>
        <taxon>Tracheophyta</taxon>
        <taxon>Spermatophyta</taxon>
        <taxon>Magnoliopsida</taxon>
        <taxon>eudicotyledons</taxon>
        <taxon>Gunneridae</taxon>
        <taxon>Pentapetalae</taxon>
        <taxon>rosids</taxon>
        <taxon>fabids</taxon>
        <taxon>Fabales</taxon>
        <taxon>Fabaceae</taxon>
        <taxon>Papilionoideae</taxon>
        <taxon>50 kb inversion clade</taxon>
        <taxon>NPAAA clade</taxon>
        <taxon>Hologalegina</taxon>
        <taxon>IRL clade</taxon>
        <taxon>Trifolieae</taxon>
        <taxon>Trifolium</taxon>
    </lineage>
</organism>
<feature type="non-terminal residue" evidence="2">
    <location>
        <position position="1"/>
    </location>
</feature>
<name>A0A392R8K2_9FABA</name>
<comment type="caution">
    <text evidence="2">The sequence shown here is derived from an EMBL/GenBank/DDBJ whole genome shotgun (WGS) entry which is preliminary data.</text>
</comment>
<keyword evidence="3" id="KW-1185">Reference proteome</keyword>
<reference evidence="2 3" key="1">
    <citation type="journal article" date="2018" name="Front. Plant Sci.">
        <title>Red Clover (Trifolium pratense) and Zigzag Clover (T. medium) - A Picture of Genomic Similarities and Differences.</title>
        <authorList>
            <person name="Dluhosova J."/>
            <person name="Istvanek J."/>
            <person name="Nedelnik J."/>
            <person name="Repkova J."/>
        </authorList>
    </citation>
    <scope>NUCLEOTIDE SEQUENCE [LARGE SCALE GENOMIC DNA]</scope>
    <source>
        <strain evidence="3">cv. 10/8</strain>
        <tissue evidence="2">Leaf</tissue>
    </source>
</reference>
<protein>
    <submittedName>
        <fullName evidence="2">Uncharacterized protein</fullName>
    </submittedName>
</protein>
<evidence type="ECO:0000256" key="1">
    <source>
        <dbReference type="SAM" id="MobiDB-lite"/>
    </source>
</evidence>